<dbReference type="KEGG" id="hazt:108664431"/>
<keyword evidence="2" id="KW-1185">Reference proteome</keyword>
<feature type="compositionally biased region" description="Basic and acidic residues" evidence="1">
    <location>
        <begin position="572"/>
        <end position="587"/>
    </location>
</feature>
<sequence>MSSSGGWQDGKSQIPILKSPSPTERKVDNSDHVGKLTNDKLKKRSSSVLSLFHVTHKVPSHIVSPKSPKDADQRTTDWNEGRQYLSNLELSKCASNFDEDSNSSERSKLSRSGMHSSVQDLNMTWWQKKPPTKDTANHNLFSDIGEKSASISNIFDGREANDNGLFSENSNAPMSLPGIQGFRDDRNSCHDLLKQPSHYHQPALALNSGMRTQFRSEQNLFNSSPSHHDSGLYSLDYNHPSRGTFSKFNFDISTIKELPEDRSDSPAKNLLESDSVNNFDVVQRGFIPTPAISTTSFADMYRSLQDLRANVQDIHQPVSLVSQTGGANQSVLDNSGNQYADEENYFRSIQDLRDPSFSLENIPFSMDYIHLGRNEHCSAFDLPNEVQKSVTSPHVLGFDDFAARDRSVSMMDITAASTATETQNFNRKNASRIPKRRHTVTVQDFKGVCPDGNTTRSMSMQNISEISETKNDHRGKALNNSDSSTSSCDKSLGAERKKGCVGCQHRRERKPVVRQLSLPPLKSRPRSEGSRVPLNRSCSNPSPSNRKRSQPQESDPADLANENNSKDNNNMDAERSEVERLRDELQMHRRTIRQLSLRPA</sequence>
<gene>
    <name evidence="3" type="primary">LOC108664431</name>
</gene>
<evidence type="ECO:0000313" key="3">
    <source>
        <dbReference type="RefSeq" id="XP_018006498.1"/>
    </source>
</evidence>
<name>A0A8B7MZ07_HYAAZ</name>
<dbReference type="AlphaFoldDB" id="A0A8B7MZ07"/>
<dbReference type="GeneID" id="108664431"/>
<feature type="non-terminal residue" evidence="3">
    <location>
        <position position="600"/>
    </location>
</feature>
<feature type="region of interest" description="Disordered" evidence="1">
    <location>
        <begin position="95"/>
        <end position="114"/>
    </location>
</feature>
<feature type="compositionally biased region" description="Basic and acidic residues" evidence="1">
    <location>
        <begin position="23"/>
        <end position="40"/>
    </location>
</feature>
<feature type="region of interest" description="Disordered" evidence="1">
    <location>
        <begin position="1"/>
        <end position="43"/>
    </location>
</feature>
<proteinExistence type="predicted"/>
<dbReference type="Proteomes" id="UP000694843">
    <property type="component" value="Unplaced"/>
</dbReference>
<feature type="compositionally biased region" description="Low complexity" evidence="1">
    <location>
        <begin position="561"/>
        <end position="570"/>
    </location>
</feature>
<accession>A0A8B7MZ07</accession>
<dbReference type="RefSeq" id="XP_018006498.1">
    <property type="nucleotide sequence ID" value="XM_018151009.2"/>
</dbReference>
<feature type="compositionally biased region" description="Low complexity" evidence="1">
    <location>
        <begin position="533"/>
        <end position="544"/>
    </location>
</feature>
<protein>
    <submittedName>
        <fullName evidence="3">Uncharacterized protein LOC108664431</fullName>
    </submittedName>
</protein>
<evidence type="ECO:0000256" key="1">
    <source>
        <dbReference type="SAM" id="MobiDB-lite"/>
    </source>
</evidence>
<evidence type="ECO:0000313" key="2">
    <source>
        <dbReference type="Proteomes" id="UP000694843"/>
    </source>
</evidence>
<organism evidence="2 3">
    <name type="scientific">Hyalella azteca</name>
    <name type="common">Amphipod</name>
    <dbReference type="NCBI Taxonomy" id="294128"/>
    <lineage>
        <taxon>Eukaryota</taxon>
        <taxon>Metazoa</taxon>
        <taxon>Ecdysozoa</taxon>
        <taxon>Arthropoda</taxon>
        <taxon>Crustacea</taxon>
        <taxon>Multicrustacea</taxon>
        <taxon>Malacostraca</taxon>
        <taxon>Eumalacostraca</taxon>
        <taxon>Peracarida</taxon>
        <taxon>Amphipoda</taxon>
        <taxon>Senticaudata</taxon>
        <taxon>Talitrida</taxon>
        <taxon>Talitroidea</taxon>
        <taxon>Hyalellidae</taxon>
        <taxon>Hyalella</taxon>
    </lineage>
</organism>
<feature type="region of interest" description="Disordered" evidence="1">
    <location>
        <begin position="468"/>
        <end position="600"/>
    </location>
</feature>
<feature type="compositionally biased region" description="Low complexity" evidence="1">
    <location>
        <begin position="481"/>
        <end position="491"/>
    </location>
</feature>
<reference evidence="3" key="1">
    <citation type="submission" date="2025-08" db="UniProtKB">
        <authorList>
            <consortium name="RefSeq"/>
        </authorList>
    </citation>
    <scope>IDENTIFICATION</scope>
    <source>
        <tissue evidence="3">Whole organism</tissue>
    </source>
</reference>